<feature type="region of interest" description="Disordered" evidence="2">
    <location>
        <begin position="1"/>
        <end position="34"/>
    </location>
</feature>
<dbReference type="PATRIC" id="fig|1035195.3.peg.49"/>
<feature type="compositionally biased region" description="Polar residues" evidence="2">
    <location>
        <begin position="128"/>
        <end position="142"/>
    </location>
</feature>
<dbReference type="eggNOG" id="COG2919">
    <property type="taxonomic scope" value="Bacteria"/>
</dbReference>
<reference evidence="4 5" key="1">
    <citation type="submission" date="2012-05" db="EMBL/GenBank/DDBJ databases">
        <authorList>
            <person name="Weinstock G."/>
            <person name="Sodergren E."/>
            <person name="Lobos E.A."/>
            <person name="Fulton L."/>
            <person name="Fulton R."/>
            <person name="Courtney L."/>
            <person name="Fronick C."/>
            <person name="O'Laughlin M."/>
            <person name="Godfrey J."/>
            <person name="Wilson R.M."/>
            <person name="Miner T."/>
            <person name="Farmer C."/>
            <person name="Delehaunty K."/>
            <person name="Cordes M."/>
            <person name="Minx P."/>
            <person name="Tomlinson C."/>
            <person name="Chen J."/>
            <person name="Wollam A."/>
            <person name="Pepin K.H."/>
            <person name="Bhonagiri V."/>
            <person name="Zhang X."/>
            <person name="Suruliraj S."/>
            <person name="Warren W."/>
            <person name="Mitreva M."/>
            <person name="Mardis E.R."/>
            <person name="Wilson R.K."/>
        </authorList>
    </citation>
    <scope>NUCLEOTIDE SEQUENCE [LARGE SCALE GENOMIC DNA]</scope>
    <source>
        <strain evidence="4 5">F0235</strain>
    </source>
</reference>
<dbReference type="HOGENOM" id="CLU_085342_2_1_11"/>
<evidence type="ECO:0000256" key="1">
    <source>
        <dbReference type="SAM" id="Coils"/>
    </source>
</evidence>
<keyword evidence="3" id="KW-0472">Membrane</keyword>
<organism evidence="4 5">
    <name type="scientific">Corynebacterium durum F0235</name>
    <dbReference type="NCBI Taxonomy" id="1035195"/>
    <lineage>
        <taxon>Bacteria</taxon>
        <taxon>Bacillati</taxon>
        <taxon>Actinomycetota</taxon>
        <taxon>Actinomycetes</taxon>
        <taxon>Mycobacteriales</taxon>
        <taxon>Corynebacteriaceae</taxon>
        <taxon>Corynebacterium</taxon>
    </lineage>
</organism>
<evidence type="ECO:0000256" key="3">
    <source>
        <dbReference type="SAM" id="Phobius"/>
    </source>
</evidence>
<feature type="region of interest" description="Disordered" evidence="2">
    <location>
        <begin position="161"/>
        <end position="189"/>
    </location>
</feature>
<dbReference type="RefSeq" id="WP_006061755.1">
    <property type="nucleotide sequence ID" value="NZ_KB290821.1"/>
</dbReference>
<accession>L1MME0</accession>
<dbReference type="Pfam" id="PF04977">
    <property type="entry name" value="DivIC"/>
    <property type="match status" value="1"/>
</dbReference>
<evidence type="ECO:0000313" key="4">
    <source>
        <dbReference type="EMBL" id="EKX92392.1"/>
    </source>
</evidence>
<protein>
    <submittedName>
        <fullName evidence="4">Septum formation initiator</fullName>
    </submittedName>
</protein>
<proteinExistence type="predicted"/>
<dbReference type="Proteomes" id="UP000010445">
    <property type="component" value="Unassembled WGS sequence"/>
</dbReference>
<dbReference type="OrthoDB" id="5187715at2"/>
<keyword evidence="3" id="KW-0812">Transmembrane</keyword>
<dbReference type="STRING" id="1035195.HMPREF9997_00057"/>
<dbReference type="InterPro" id="IPR007060">
    <property type="entry name" value="FtsL/DivIC"/>
</dbReference>
<comment type="caution">
    <text evidence="4">The sequence shown here is derived from an EMBL/GenBank/DDBJ whole genome shotgun (WGS) entry which is preliminary data.</text>
</comment>
<feature type="region of interest" description="Disordered" evidence="2">
    <location>
        <begin position="123"/>
        <end position="147"/>
    </location>
</feature>
<keyword evidence="5" id="KW-1185">Reference proteome</keyword>
<keyword evidence="3" id="KW-1133">Transmembrane helix</keyword>
<dbReference type="EMBL" id="AMEM01000005">
    <property type="protein sequence ID" value="EKX92392.1"/>
    <property type="molecule type" value="Genomic_DNA"/>
</dbReference>
<evidence type="ECO:0000313" key="5">
    <source>
        <dbReference type="Proteomes" id="UP000010445"/>
    </source>
</evidence>
<sequence>MKDAGKKRNRVVPVARRRTDASARGPRPGSAIPRTAPFSAAQTLTLVIVLVLLLLGIALPLRNYFQQRSDIAQTQSDIASKEKRKEELLAELDKYNSKAYVEEQARNRLNVVKEGETAFRIVDPAMDSDSSVTSAEGETQPESDAWYTTVWRSIADSDADLKLGGVDKQQEEQQPEQSTQLPIEPTQAP</sequence>
<feature type="coiled-coil region" evidence="1">
    <location>
        <begin position="71"/>
        <end position="98"/>
    </location>
</feature>
<evidence type="ECO:0000256" key="2">
    <source>
        <dbReference type="SAM" id="MobiDB-lite"/>
    </source>
</evidence>
<feature type="transmembrane region" description="Helical" evidence="3">
    <location>
        <begin position="40"/>
        <end position="61"/>
    </location>
</feature>
<name>L1MME0_9CORY</name>
<keyword evidence="1" id="KW-0175">Coiled coil</keyword>
<gene>
    <name evidence="4" type="ORF">HMPREF9997_00057</name>
</gene>
<dbReference type="AlphaFoldDB" id="L1MME0"/>